<dbReference type="KEGG" id="mcee:MCEL_12800"/>
<keyword evidence="2" id="KW-1185">Reference proteome</keyword>
<sequence length="222" mass="24943">MSLTTVVSTTLVPFASVVSTAAVAIWTKRIDARTKQQERDHALVLDYEKRAGEDKKAALKCLISATLHLKRGAEQLAGSEAGEQSLCQRRAEAIRQLYEFRIRLGMDDGIAELMIYAAEPVRDLTEVMLDEWDRQFREHGYSLAQLDACKRRLVQTAGDVAPTDEEAIYAERKWTELKEEEGSWLKRLGDEADFDVEELVALCKTILKAAHKDLRGGYGVEA</sequence>
<dbReference type="Proteomes" id="UP000466431">
    <property type="component" value="Chromosome"/>
</dbReference>
<gene>
    <name evidence="1" type="ORF">MCEL_12800</name>
</gene>
<reference evidence="1 2" key="1">
    <citation type="journal article" date="2019" name="Emerg. Microbes Infect.">
        <title>Comprehensive subspecies identification of 175 nontuberculous mycobacteria species based on 7547 genomic profiles.</title>
        <authorList>
            <person name="Matsumoto Y."/>
            <person name="Kinjo T."/>
            <person name="Motooka D."/>
            <person name="Nabeya D."/>
            <person name="Jung N."/>
            <person name="Uechi K."/>
            <person name="Horii T."/>
            <person name="Iida T."/>
            <person name="Fujita J."/>
            <person name="Nakamura S."/>
        </authorList>
    </citation>
    <scope>NUCLEOTIDE SEQUENCE [LARGE SCALE GENOMIC DNA]</scope>
    <source>
        <strain evidence="1 2">JCM 18439</strain>
    </source>
</reference>
<name>A0A1X0C310_MYCCF</name>
<evidence type="ECO:0000313" key="2">
    <source>
        <dbReference type="Proteomes" id="UP000466431"/>
    </source>
</evidence>
<evidence type="ECO:0000313" key="1">
    <source>
        <dbReference type="EMBL" id="BBY42985.1"/>
    </source>
</evidence>
<dbReference type="AlphaFoldDB" id="A0A1X0C310"/>
<dbReference type="OrthoDB" id="4742899at2"/>
<organism evidence="1 2">
    <name type="scientific">Mycolicibacterium celeriflavum</name>
    <name type="common">Mycobacterium celeriflavum</name>
    <dbReference type="NCBI Taxonomy" id="1249101"/>
    <lineage>
        <taxon>Bacteria</taxon>
        <taxon>Bacillati</taxon>
        <taxon>Actinomycetota</taxon>
        <taxon>Actinomycetes</taxon>
        <taxon>Mycobacteriales</taxon>
        <taxon>Mycobacteriaceae</taxon>
        <taxon>Mycolicibacterium</taxon>
    </lineage>
</organism>
<dbReference type="RefSeq" id="WP_082999992.1">
    <property type="nucleotide sequence ID" value="NZ_AP022591.1"/>
</dbReference>
<dbReference type="EMBL" id="AP022591">
    <property type="protein sequence ID" value="BBY42985.1"/>
    <property type="molecule type" value="Genomic_DNA"/>
</dbReference>
<protein>
    <submittedName>
        <fullName evidence="1">Uncharacterized protein</fullName>
    </submittedName>
</protein>
<accession>A0A1X0C310</accession>
<proteinExistence type="predicted"/>